<evidence type="ECO:0000313" key="4">
    <source>
        <dbReference type="RefSeq" id="XP_022088696.1"/>
    </source>
</evidence>
<gene>
    <name evidence="4" type="primary">LOC110978203</name>
</gene>
<evidence type="ECO:0000256" key="2">
    <source>
        <dbReference type="SAM" id="SignalP"/>
    </source>
</evidence>
<feature type="chain" id="PRO_5034025251" evidence="2">
    <location>
        <begin position="25"/>
        <end position="202"/>
    </location>
</feature>
<keyword evidence="2" id="KW-0732">Signal</keyword>
<feature type="transmembrane region" description="Helical" evidence="1">
    <location>
        <begin position="136"/>
        <end position="161"/>
    </location>
</feature>
<dbReference type="GeneID" id="110978203"/>
<dbReference type="KEGG" id="aplc:110978203"/>
<organism evidence="3 4">
    <name type="scientific">Acanthaster planci</name>
    <name type="common">Crown-of-thorns starfish</name>
    <dbReference type="NCBI Taxonomy" id="133434"/>
    <lineage>
        <taxon>Eukaryota</taxon>
        <taxon>Metazoa</taxon>
        <taxon>Echinodermata</taxon>
        <taxon>Eleutherozoa</taxon>
        <taxon>Asterozoa</taxon>
        <taxon>Asteroidea</taxon>
        <taxon>Valvatacea</taxon>
        <taxon>Valvatida</taxon>
        <taxon>Acanthasteridae</taxon>
        <taxon>Acanthaster</taxon>
    </lineage>
</organism>
<sequence length="202" mass="22375">MKRLEKFQLELVIFLAIYIGTSHAENHGFCPSGFERYTHQDDVTCTYACNADQDCSDGEICCVLESTSESQGSRCTECKQAVYVGGCYFGAVYESDYYQNNQIFTPWYDGCTICQCLNGDIECYNTCDKPLAAREWIVPSITAAVALLISLVVSLCVCCCVKSNGRNRPAYYGPGPAQRPGNYATCRPRSEETAPLTNYQVA</sequence>
<keyword evidence="3" id="KW-1185">Reference proteome</keyword>
<dbReference type="SUPFAM" id="SSF57603">
    <property type="entry name" value="FnI-like domain"/>
    <property type="match status" value="1"/>
</dbReference>
<proteinExistence type="predicted"/>
<dbReference type="Proteomes" id="UP000694845">
    <property type="component" value="Unplaced"/>
</dbReference>
<evidence type="ECO:0000313" key="3">
    <source>
        <dbReference type="Proteomes" id="UP000694845"/>
    </source>
</evidence>
<dbReference type="RefSeq" id="XP_022088696.1">
    <property type="nucleotide sequence ID" value="XM_022233004.1"/>
</dbReference>
<reference evidence="4" key="1">
    <citation type="submission" date="2025-08" db="UniProtKB">
        <authorList>
            <consortium name="RefSeq"/>
        </authorList>
    </citation>
    <scope>IDENTIFICATION</scope>
</reference>
<keyword evidence="1" id="KW-0472">Membrane</keyword>
<accession>A0A8B7YAH0</accession>
<protein>
    <submittedName>
        <fullName evidence="4">Uncharacterized protein LOC110978203 isoform X1</fullName>
    </submittedName>
</protein>
<keyword evidence="1" id="KW-0812">Transmembrane</keyword>
<name>A0A8B7YAH0_ACAPL</name>
<keyword evidence="1" id="KW-1133">Transmembrane helix</keyword>
<dbReference type="AlphaFoldDB" id="A0A8B7YAH0"/>
<dbReference type="OrthoDB" id="10183170at2759"/>
<dbReference type="Gene3D" id="2.10.70.10">
    <property type="entry name" value="Complement Module, domain 1"/>
    <property type="match status" value="1"/>
</dbReference>
<evidence type="ECO:0000256" key="1">
    <source>
        <dbReference type="SAM" id="Phobius"/>
    </source>
</evidence>
<dbReference type="OMA" id="FERYTHQ"/>
<feature type="signal peptide" evidence="2">
    <location>
        <begin position="1"/>
        <end position="24"/>
    </location>
</feature>